<evidence type="ECO:0000256" key="1">
    <source>
        <dbReference type="SAM" id="MobiDB-lite"/>
    </source>
</evidence>
<evidence type="ECO:0000313" key="3">
    <source>
        <dbReference type="Proteomes" id="UP001151760"/>
    </source>
</evidence>
<name>A0ABQ5BGT1_9ASTR</name>
<dbReference type="Proteomes" id="UP001151760">
    <property type="component" value="Unassembled WGS sequence"/>
</dbReference>
<comment type="caution">
    <text evidence="2">The sequence shown here is derived from an EMBL/GenBank/DDBJ whole genome shotgun (WGS) entry which is preliminary data.</text>
</comment>
<accession>A0ABQ5BGT1</accession>
<gene>
    <name evidence="2" type="ORF">Tco_0860913</name>
</gene>
<evidence type="ECO:0000313" key="2">
    <source>
        <dbReference type="EMBL" id="GJT13871.1"/>
    </source>
</evidence>
<sequence length="82" mass="9214">MSLRTTVLAQQSEIRELQSADRRRQMVITELLVADYMRQRQLTKALKLLKGLQTQMAELQRQGGPVNGPAQPELSEEACSSS</sequence>
<proteinExistence type="predicted"/>
<reference evidence="2" key="2">
    <citation type="submission" date="2022-01" db="EMBL/GenBank/DDBJ databases">
        <authorList>
            <person name="Yamashiro T."/>
            <person name="Shiraishi A."/>
            <person name="Satake H."/>
            <person name="Nakayama K."/>
        </authorList>
    </citation>
    <scope>NUCLEOTIDE SEQUENCE</scope>
</reference>
<keyword evidence="3" id="KW-1185">Reference proteome</keyword>
<organism evidence="2 3">
    <name type="scientific">Tanacetum coccineum</name>
    <dbReference type="NCBI Taxonomy" id="301880"/>
    <lineage>
        <taxon>Eukaryota</taxon>
        <taxon>Viridiplantae</taxon>
        <taxon>Streptophyta</taxon>
        <taxon>Embryophyta</taxon>
        <taxon>Tracheophyta</taxon>
        <taxon>Spermatophyta</taxon>
        <taxon>Magnoliopsida</taxon>
        <taxon>eudicotyledons</taxon>
        <taxon>Gunneridae</taxon>
        <taxon>Pentapetalae</taxon>
        <taxon>asterids</taxon>
        <taxon>campanulids</taxon>
        <taxon>Asterales</taxon>
        <taxon>Asteraceae</taxon>
        <taxon>Asteroideae</taxon>
        <taxon>Anthemideae</taxon>
        <taxon>Anthemidinae</taxon>
        <taxon>Tanacetum</taxon>
    </lineage>
</organism>
<protein>
    <submittedName>
        <fullName evidence="2">Uncharacterized protein</fullName>
    </submittedName>
</protein>
<reference evidence="2" key="1">
    <citation type="journal article" date="2022" name="Int. J. Mol. Sci.">
        <title>Draft Genome of Tanacetum Coccineum: Genomic Comparison of Closely Related Tanacetum-Family Plants.</title>
        <authorList>
            <person name="Yamashiro T."/>
            <person name="Shiraishi A."/>
            <person name="Nakayama K."/>
            <person name="Satake H."/>
        </authorList>
    </citation>
    <scope>NUCLEOTIDE SEQUENCE</scope>
</reference>
<feature type="region of interest" description="Disordered" evidence="1">
    <location>
        <begin position="59"/>
        <end position="82"/>
    </location>
</feature>
<dbReference type="EMBL" id="BQNB010013266">
    <property type="protein sequence ID" value="GJT13871.1"/>
    <property type="molecule type" value="Genomic_DNA"/>
</dbReference>